<feature type="compositionally biased region" description="Low complexity" evidence="1">
    <location>
        <begin position="284"/>
        <end position="301"/>
    </location>
</feature>
<keyword evidence="4" id="KW-1185">Reference proteome</keyword>
<reference evidence="3 4" key="1">
    <citation type="journal article" date="2018" name="New Phytol.">
        <title>Phylogenomics of Endogonaceae and evolution of mycorrhizas within Mucoromycota.</title>
        <authorList>
            <person name="Chang Y."/>
            <person name="Desiro A."/>
            <person name="Na H."/>
            <person name="Sandor L."/>
            <person name="Lipzen A."/>
            <person name="Clum A."/>
            <person name="Barry K."/>
            <person name="Grigoriev I.V."/>
            <person name="Martin F.M."/>
            <person name="Stajich J.E."/>
            <person name="Smith M.E."/>
            <person name="Bonito G."/>
            <person name="Spatafora J.W."/>
        </authorList>
    </citation>
    <scope>NUCLEOTIDE SEQUENCE [LARGE SCALE GENOMIC DNA]</scope>
    <source>
        <strain evidence="3 4">GMNB39</strain>
    </source>
</reference>
<dbReference type="Gene3D" id="3.40.50.10810">
    <property type="entry name" value="Tandem AAA-ATPase domain"/>
    <property type="match status" value="1"/>
</dbReference>
<feature type="region of interest" description="Disordered" evidence="1">
    <location>
        <begin position="577"/>
        <end position="606"/>
    </location>
</feature>
<evidence type="ECO:0000313" key="3">
    <source>
        <dbReference type="EMBL" id="RUP22566.1"/>
    </source>
</evidence>
<feature type="region of interest" description="Disordered" evidence="1">
    <location>
        <begin position="456"/>
        <end position="476"/>
    </location>
</feature>
<evidence type="ECO:0000259" key="2">
    <source>
        <dbReference type="Pfam" id="PF10283"/>
    </source>
</evidence>
<protein>
    <recommendedName>
        <fullName evidence="2">PBZ-type domain-containing protein</fullName>
    </recommendedName>
</protein>
<feature type="compositionally biased region" description="Low complexity" evidence="1">
    <location>
        <begin position="55"/>
        <end position="70"/>
    </location>
</feature>
<dbReference type="CDD" id="cd14279">
    <property type="entry name" value="CUE"/>
    <property type="match status" value="1"/>
</dbReference>
<feature type="compositionally biased region" description="Basic residues" evidence="1">
    <location>
        <begin position="594"/>
        <end position="605"/>
    </location>
</feature>
<feature type="compositionally biased region" description="Basic and acidic residues" evidence="1">
    <location>
        <begin position="505"/>
        <end position="517"/>
    </location>
</feature>
<comment type="caution">
    <text evidence="3">The sequence shown here is derived from an EMBL/GenBank/DDBJ whole genome shotgun (WGS) entry which is preliminary data.</text>
</comment>
<dbReference type="AlphaFoldDB" id="A0A433BAR0"/>
<feature type="compositionally biased region" description="Acidic residues" evidence="1">
    <location>
        <begin position="208"/>
        <end position="223"/>
    </location>
</feature>
<organism evidence="3 4">
    <name type="scientific">Jimgerdemannia flammicorona</name>
    <dbReference type="NCBI Taxonomy" id="994334"/>
    <lineage>
        <taxon>Eukaryota</taxon>
        <taxon>Fungi</taxon>
        <taxon>Fungi incertae sedis</taxon>
        <taxon>Mucoromycota</taxon>
        <taxon>Mucoromycotina</taxon>
        <taxon>Endogonomycetes</taxon>
        <taxon>Endogonales</taxon>
        <taxon>Endogonaceae</taxon>
        <taxon>Jimgerdemannia</taxon>
    </lineage>
</organism>
<feature type="region of interest" description="Disordered" evidence="1">
    <location>
        <begin position="791"/>
        <end position="814"/>
    </location>
</feature>
<feature type="region of interest" description="Disordered" evidence="1">
    <location>
        <begin position="640"/>
        <end position="690"/>
    </location>
</feature>
<dbReference type="Proteomes" id="UP000268093">
    <property type="component" value="Unassembled WGS sequence"/>
</dbReference>
<feature type="compositionally biased region" description="Polar residues" evidence="1">
    <location>
        <begin position="42"/>
        <end position="54"/>
    </location>
</feature>
<sequence length="909" mass="99989">MKRQNTDDSFDSDPPSTDTLVRRERPPQSILDKFRFTKDKTNITSFETQPSTKPTIRQRSISSSQQSTSSQERKTNSTPSSSRDTSVTLVAASPDPINKSKPAPTWHHPQRNLPSGWTRRVPTNTKLATPSSLNARVNPPKPPVTPRSITPPDQVATDDIWDEWFDGTRSSSATLVPETPTVRSPSSRAKRLQDQAPSSDIVLASDPADLDDNDDDDDDDDDDVVMHTTDSDNEFPKSKRFHLAAPSLLASKSKPTTAISRFGRRAIILSPSSPAVRDQRDDNASSSSSPPASQSSSSSVSSFARKLDAFRFNGEGSNWAKRTTSQAEENDDELPSRNAVARGGWRKPNLNPAPTMNGKGSYAQRDPKKEQARPAQPVRWSSGSEPEEALSDSAIESLKPYGNADTGKNTKTLGLPPCQYGARCYRRNPEHLRSFHHPPARESHSLRTKYKPAIVESSAEEDDSSANAEYADDPISPVRPVTKRRRLTKRVTVVIDDGDEEEEERRESGYYDEKENVPLHNAGSKKGASNTRFDDMLARLQETFPNHPLSTIRRALDKVGGRSIDMAAQTLMFDEDGSLSEDMGSGVENGRPRAGGKKKLVRRAQRSPVIESDDEVVEVRNTARATIAVTTNAKTTAVAAKGKGKTRTDGHAKQQLIVLSDSEPEIETDSSSDGGLSHHGDAPSSPSSRNVDMLEARTLRFFNTAPSRDLQDFTGCTPEQAEQIIFGMRPFEGLEDLRDRLRKQRGMGERVINGYNEMMEGYDVVDQVIAGVEVVGEMVRKCVRVWQGGSAQEGEVPGRGAEGTEREGLEEDEETGVHLIEIADGDDAEGGQGTNAVDTKSRDYVDAMQGFLREQPAIVNPDIKLKGYQILGINWLLLLYRKGVSGILADEVGVYVLCCLVGEHWRREA</sequence>
<feature type="region of interest" description="Disordered" evidence="1">
    <location>
        <begin position="316"/>
        <end position="422"/>
    </location>
</feature>
<evidence type="ECO:0000313" key="4">
    <source>
        <dbReference type="Proteomes" id="UP000268093"/>
    </source>
</evidence>
<dbReference type="OrthoDB" id="5857104at2759"/>
<feature type="region of interest" description="Disordered" evidence="1">
    <location>
        <begin position="1"/>
        <end position="256"/>
    </location>
</feature>
<name>A0A433BAR0_9FUNG</name>
<feature type="compositionally biased region" description="Basic and acidic residues" evidence="1">
    <location>
        <begin position="20"/>
        <end position="41"/>
    </location>
</feature>
<gene>
    <name evidence="3" type="ORF">BC936DRAFT_139080</name>
</gene>
<dbReference type="Pfam" id="PF10283">
    <property type="entry name" value="zf-CCHH"/>
    <property type="match status" value="1"/>
</dbReference>
<feature type="domain" description="PBZ-type" evidence="2">
    <location>
        <begin position="416"/>
        <end position="439"/>
    </location>
</feature>
<feature type="compositionally biased region" description="Polar residues" evidence="1">
    <location>
        <begin position="76"/>
        <end position="88"/>
    </location>
</feature>
<proteinExistence type="predicted"/>
<dbReference type="PANTHER" id="PTHR10799">
    <property type="entry name" value="SNF2/RAD54 HELICASE FAMILY"/>
    <property type="match status" value="1"/>
</dbReference>
<feature type="region of interest" description="Disordered" evidence="1">
    <location>
        <begin position="498"/>
        <end position="529"/>
    </location>
</feature>
<feature type="region of interest" description="Disordered" evidence="1">
    <location>
        <begin position="270"/>
        <end position="301"/>
    </location>
</feature>
<dbReference type="EMBL" id="RBNI01014254">
    <property type="protein sequence ID" value="RUP22566.1"/>
    <property type="molecule type" value="Genomic_DNA"/>
</dbReference>
<evidence type="ECO:0000256" key="1">
    <source>
        <dbReference type="SAM" id="MobiDB-lite"/>
    </source>
</evidence>
<feature type="compositionally biased region" description="Polar residues" evidence="1">
    <location>
        <begin position="121"/>
        <end position="135"/>
    </location>
</feature>
<dbReference type="InterPro" id="IPR038718">
    <property type="entry name" value="SNF2-like_sf"/>
</dbReference>
<accession>A0A433BAR0</accession>
<dbReference type="InterPro" id="IPR019406">
    <property type="entry name" value="APLF_PBZ"/>
</dbReference>